<feature type="compositionally biased region" description="Polar residues" evidence="1">
    <location>
        <begin position="8"/>
        <end position="24"/>
    </location>
</feature>
<organism evidence="2 3">
    <name type="scientific">Pararge aegeria aegeria</name>
    <dbReference type="NCBI Taxonomy" id="348720"/>
    <lineage>
        <taxon>Eukaryota</taxon>
        <taxon>Metazoa</taxon>
        <taxon>Ecdysozoa</taxon>
        <taxon>Arthropoda</taxon>
        <taxon>Hexapoda</taxon>
        <taxon>Insecta</taxon>
        <taxon>Pterygota</taxon>
        <taxon>Neoptera</taxon>
        <taxon>Endopterygota</taxon>
        <taxon>Lepidoptera</taxon>
        <taxon>Glossata</taxon>
        <taxon>Ditrysia</taxon>
        <taxon>Papilionoidea</taxon>
        <taxon>Nymphalidae</taxon>
        <taxon>Satyrinae</taxon>
        <taxon>Satyrini</taxon>
        <taxon>Parargina</taxon>
        <taxon>Pararge</taxon>
    </lineage>
</organism>
<feature type="compositionally biased region" description="Basic and acidic residues" evidence="1">
    <location>
        <begin position="36"/>
        <end position="47"/>
    </location>
</feature>
<reference evidence="2" key="1">
    <citation type="submission" date="2022-03" db="EMBL/GenBank/DDBJ databases">
        <authorList>
            <person name="Lindestad O."/>
        </authorList>
    </citation>
    <scope>NUCLEOTIDE SEQUENCE</scope>
</reference>
<evidence type="ECO:0000313" key="3">
    <source>
        <dbReference type="Proteomes" id="UP000838756"/>
    </source>
</evidence>
<feature type="non-terminal residue" evidence="2">
    <location>
        <position position="47"/>
    </location>
</feature>
<keyword evidence="3" id="KW-1185">Reference proteome</keyword>
<dbReference type="EMBL" id="CAKXAJ010022569">
    <property type="protein sequence ID" value="CAH2227157.1"/>
    <property type="molecule type" value="Genomic_DNA"/>
</dbReference>
<name>A0A8S4QY54_9NEOP</name>
<protein>
    <submittedName>
        <fullName evidence="2">Jg16548 protein</fullName>
    </submittedName>
</protein>
<dbReference type="AlphaFoldDB" id="A0A8S4QY54"/>
<dbReference type="Proteomes" id="UP000838756">
    <property type="component" value="Unassembled WGS sequence"/>
</dbReference>
<comment type="caution">
    <text evidence="2">The sequence shown here is derived from an EMBL/GenBank/DDBJ whole genome shotgun (WGS) entry which is preliminary data.</text>
</comment>
<feature type="region of interest" description="Disordered" evidence="1">
    <location>
        <begin position="1"/>
        <end position="47"/>
    </location>
</feature>
<evidence type="ECO:0000313" key="2">
    <source>
        <dbReference type="EMBL" id="CAH2227157.1"/>
    </source>
</evidence>
<evidence type="ECO:0000256" key="1">
    <source>
        <dbReference type="SAM" id="MobiDB-lite"/>
    </source>
</evidence>
<sequence length="47" mass="4719">MSPIPPDLTSNLGFAIGSQASGSQGAVAGESMDTSDPSRKPTKDPQS</sequence>
<accession>A0A8S4QY54</accession>
<gene>
    <name evidence="2" type="primary">jg16548</name>
    <name evidence="2" type="ORF">PAEG_LOCUS7686</name>
</gene>
<proteinExistence type="predicted"/>